<dbReference type="InterPro" id="IPR003313">
    <property type="entry name" value="AraC-bd"/>
</dbReference>
<evidence type="ECO:0000256" key="3">
    <source>
        <dbReference type="ARBA" id="ARBA00023159"/>
    </source>
</evidence>
<dbReference type="InterPro" id="IPR037923">
    <property type="entry name" value="HTH-like"/>
</dbReference>
<evidence type="ECO:0000256" key="4">
    <source>
        <dbReference type="ARBA" id="ARBA00023163"/>
    </source>
</evidence>
<organism evidence="6 7">
    <name type="scientific">Nibricoccus aquaticus</name>
    <dbReference type="NCBI Taxonomy" id="2576891"/>
    <lineage>
        <taxon>Bacteria</taxon>
        <taxon>Pseudomonadati</taxon>
        <taxon>Verrucomicrobiota</taxon>
        <taxon>Opitutia</taxon>
        <taxon>Opitutales</taxon>
        <taxon>Opitutaceae</taxon>
        <taxon>Nibricoccus</taxon>
    </lineage>
</organism>
<evidence type="ECO:0000256" key="1">
    <source>
        <dbReference type="ARBA" id="ARBA00023015"/>
    </source>
</evidence>
<dbReference type="OrthoDB" id="193992at2"/>
<dbReference type="GO" id="GO:0043565">
    <property type="term" value="F:sequence-specific DNA binding"/>
    <property type="evidence" value="ECO:0007669"/>
    <property type="project" value="InterPro"/>
</dbReference>
<dbReference type="EMBL" id="CP023344">
    <property type="protein sequence ID" value="ATC65422.1"/>
    <property type="molecule type" value="Genomic_DNA"/>
</dbReference>
<keyword evidence="7" id="KW-1185">Reference proteome</keyword>
<gene>
    <name evidence="6" type="ORF">CMV30_16540</name>
</gene>
<keyword evidence="3" id="KW-0010">Activator</keyword>
<dbReference type="PROSITE" id="PS00041">
    <property type="entry name" value="HTH_ARAC_FAMILY_1"/>
    <property type="match status" value="1"/>
</dbReference>
<evidence type="ECO:0000313" key="7">
    <source>
        <dbReference type="Proteomes" id="UP000217265"/>
    </source>
</evidence>
<dbReference type="Pfam" id="PF02311">
    <property type="entry name" value="AraC_binding"/>
    <property type="match status" value="1"/>
</dbReference>
<dbReference type="RefSeq" id="WP_096057052.1">
    <property type="nucleotide sequence ID" value="NZ_CP023344.1"/>
</dbReference>
<proteinExistence type="predicted"/>
<dbReference type="InterPro" id="IPR018060">
    <property type="entry name" value="HTH_AraC"/>
</dbReference>
<dbReference type="Gene3D" id="1.10.10.60">
    <property type="entry name" value="Homeodomain-like"/>
    <property type="match status" value="2"/>
</dbReference>
<dbReference type="InterPro" id="IPR018062">
    <property type="entry name" value="HTH_AraC-typ_CS"/>
</dbReference>
<accession>A0A290QMM5</accession>
<evidence type="ECO:0000256" key="2">
    <source>
        <dbReference type="ARBA" id="ARBA00023125"/>
    </source>
</evidence>
<dbReference type="SMART" id="SM00342">
    <property type="entry name" value="HTH_ARAC"/>
    <property type="match status" value="1"/>
</dbReference>
<dbReference type="InterPro" id="IPR050204">
    <property type="entry name" value="AraC_XylS_family_regulators"/>
</dbReference>
<evidence type="ECO:0000259" key="5">
    <source>
        <dbReference type="PROSITE" id="PS01124"/>
    </source>
</evidence>
<reference evidence="6 7" key="1">
    <citation type="submission" date="2017-09" db="EMBL/GenBank/DDBJ databases">
        <title>Complete genome sequence of Verrucomicrobial strain HZ-65, isolated from freshwater.</title>
        <authorList>
            <person name="Choi A."/>
        </authorList>
    </citation>
    <scope>NUCLEOTIDE SEQUENCE [LARGE SCALE GENOMIC DNA]</scope>
    <source>
        <strain evidence="6 7">HZ-65</strain>
    </source>
</reference>
<keyword evidence="4" id="KW-0804">Transcription</keyword>
<name>A0A290QMM5_9BACT</name>
<dbReference type="KEGG" id="vbh:CMV30_16540"/>
<dbReference type="PANTHER" id="PTHR46796">
    <property type="entry name" value="HTH-TYPE TRANSCRIPTIONAL ACTIVATOR RHAS-RELATED"/>
    <property type="match status" value="1"/>
</dbReference>
<dbReference type="Proteomes" id="UP000217265">
    <property type="component" value="Chromosome"/>
</dbReference>
<keyword evidence="1" id="KW-0805">Transcription regulation</keyword>
<feature type="domain" description="HTH araC/xylS-type" evidence="5">
    <location>
        <begin position="165"/>
        <end position="263"/>
    </location>
</feature>
<dbReference type="PROSITE" id="PS01124">
    <property type="entry name" value="HTH_ARAC_FAMILY_2"/>
    <property type="match status" value="1"/>
</dbReference>
<keyword evidence="2" id="KW-0238">DNA-binding</keyword>
<dbReference type="SUPFAM" id="SSF51215">
    <property type="entry name" value="Regulatory protein AraC"/>
    <property type="match status" value="1"/>
</dbReference>
<dbReference type="InterPro" id="IPR009057">
    <property type="entry name" value="Homeodomain-like_sf"/>
</dbReference>
<dbReference type="GO" id="GO:0003700">
    <property type="term" value="F:DNA-binding transcription factor activity"/>
    <property type="evidence" value="ECO:0007669"/>
    <property type="project" value="InterPro"/>
</dbReference>
<dbReference type="AlphaFoldDB" id="A0A290QMM5"/>
<sequence length="265" mass="29927">MPAAIYPRLTAADDETWSDTRYIWDNSRRPLTDYCVVQRTLSGAVRFEMDGQAELAARGQALLFTHDEPSRYGFPAEATVPYRLRFIAFSPGALRPFFDELRSAFGSVVRMRDGGEAARLLDEIIARSHRHDFRDPYQVAEMLGRLLFSLRREQLSDRDPVDPIEYGRHLMDNDAGGRLGLKDIARLTGVSREYFIREYTRRHGCTPGGALRALRLEKARAMILATPLPLTEIAAASGFGSADALRRSFRRHFGENPLALRAPGR</sequence>
<evidence type="ECO:0000313" key="6">
    <source>
        <dbReference type="EMBL" id="ATC65422.1"/>
    </source>
</evidence>
<dbReference type="Pfam" id="PF12833">
    <property type="entry name" value="HTH_18"/>
    <property type="match status" value="1"/>
</dbReference>
<protein>
    <submittedName>
        <fullName evidence="6">AraC family transcriptional regulator</fullName>
    </submittedName>
</protein>
<dbReference type="SUPFAM" id="SSF46689">
    <property type="entry name" value="Homeodomain-like"/>
    <property type="match status" value="1"/>
</dbReference>